<protein>
    <submittedName>
        <fullName evidence="1">Uncharacterized protein</fullName>
    </submittedName>
</protein>
<evidence type="ECO:0000313" key="1">
    <source>
        <dbReference type="EMBL" id="KKP85751.1"/>
    </source>
</evidence>
<gene>
    <name evidence="1" type="ORF">UR89_C0043G0006</name>
</gene>
<evidence type="ECO:0000313" key="2">
    <source>
        <dbReference type="Proteomes" id="UP000034536"/>
    </source>
</evidence>
<organism evidence="1 2">
    <name type="scientific">Candidatus Roizmanbacteria bacterium GW2011_GWA2_35_8</name>
    <dbReference type="NCBI Taxonomy" id="1618479"/>
    <lineage>
        <taxon>Bacteria</taxon>
        <taxon>Candidatus Roizmaniibacteriota</taxon>
    </lineage>
</organism>
<name>A0A0G0DAY4_9BACT</name>
<dbReference type="EMBL" id="LBQX01000043">
    <property type="protein sequence ID" value="KKP85751.1"/>
    <property type="molecule type" value="Genomic_DNA"/>
</dbReference>
<dbReference type="AlphaFoldDB" id="A0A0G0DAY4"/>
<reference evidence="1 2" key="1">
    <citation type="journal article" date="2015" name="Nature">
        <title>rRNA introns, odd ribosomes, and small enigmatic genomes across a large radiation of phyla.</title>
        <authorList>
            <person name="Brown C.T."/>
            <person name="Hug L.A."/>
            <person name="Thomas B.C."/>
            <person name="Sharon I."/>
            <person name="Castelle C.J."/>
            <person name="Singh A."/>
            <person name="Wilkins M.J."/>
            <person name="Williams K.H."/>
            <person name="Banfield J.F."/>
        </authorList>
    </citation>
    <scope>NUCLEOTIDE SEQUENCE [LARGE SCALE GENOMIC DNA]</scope>
</reference>
<sequence>MKMTSSNHVIIIPGLGNGVVKHVWATNSWKKFGIIPHVFDAKWKVEENGFQPKLERALKLVDRDRDWPWMSFNQATKSSPSFRESVLRAQKLEKTLTKHDRQKILTLRPWLDETVPYFTVPIEGARNEIVPSIEHVVSIALNMIIYKKRIIDFILK</sequence>
<accession>A0A0G0DAY4</accession>
<comment type="caution">
    <text evidence="1">The sequence shown here is derived from an EMBL/GenBank/DDBJ whole genome shotgun (WGS) entry which is preliminary data.</text>
</comment>
<proteinExistence type="predicted"/>
<dbReference type="Proteomes" id="UP000034536">
    <property type="component" value="Unassembled WGS sequence"/>
</dbReference>